<dbReference type="RefSeq" id="WP_045024801.1">
    <property type="nucleotide sequence ID" value="NZ_CP166105.1"/>
</dbReference>
<evidence type="ECO:0000313" key="2">
    <source>
        <dbReference type="Proteomes" id="UP000032564"/>
    </source>
</evidence>
<name>A0ABR5CZF6_9HYPH</name>
<dbReference type="EMBL" id="JWIT01000049">
    <property type="protein sequence ID" value="KJF70074.1"/>
    <property type="molecule type" value="Genomic_DNA"/>
</dbReference>
<keyword evidence="2" id="KW-1185">Reference proteome</keyword>
<comment type="caution">
    <text evidence="1">The sequence shown here is derived from an EMBL/GenBank/DDBJ whole genome shotgun (WGS) entry which is preliminary data.</text>
</comment>
<organism evidence="1 2">
    <name type="scientific">Agrobacterium arsenijevicii</name>
    <dbReference type="NCBI Taxonomy" id="1585697"/>
    <lineage>
        <taxon>Bacteria</taxon>
        <taxon>Pseudomonadati</taxon>
        <taxon>Pseudomonadota</taxon>
        <taxon>Alphaproteobacteria</taxon>
        <taxon>Hyphomicrobiales</taxon>
        <taxon>Rhizobiaceae</taxon>
        <taxon>Rhizobium/Agrobacterium group</taxon>
        <taxon>Agrobacterium</taxon>
    </lineage>
</organism>
<gene>
    <name evidence="1" type="ORF">RP75_28405</name>
</gene>
<accession>A0ABR5CZF6</accession>
<evidence type="ECO:0000313" key="1">
    <source>
        <dbReference type="EMBL" id="KJF70074.1"/>
    </source>
</evidence>
<reference evidence="1 2" key="1">
    <citation type="submission" date="2014-12" db="EMBL/GenBank/DDBJ databases">
        <authorList>
            <person name="Kuzmanovic N."/>
            <person name="Pulawska J."/>
            <person name="Obradovic A."/>
        </authorList>
    </citation>
    <scope>NUCLEOTIDE SEQUENCE [LARGE SCALE GENOMIC DNA]</scope>
    <source>
        <strain evidence="1 2">KFB 330</strain>
    </source>
</reference>
<proteinExistence type="predicted"/>
<dbReference type="Proteomes" id="UP000032564">
    <property type="component" value="Unassembled WGS sequence"/>
</dbReference>
<protein>
    <submittedName>
        <fullName evidence="1">Uncharacterized protein</fullName>
    </submittedName>
</protein>
<sequence>MTPPLHNVLLRLFNKESDFRKKVETEDGWKFTDWKRGVQQKRFGPLMYRVVKGLGAEALLLMAAD</sequence>